<dbReference type="SUPFAM" id="SSF102198">
    <property type="entry name" value="Putative cyclase"/>
    <property type="match status" value="1"/>
</dbReference>
<dbReference type="Gene3D" id="3.50.30.50">
    <property type="entry name" value="Putative cyclase"/>
    <property type="match status" value="1"/>
</dbReference>
<evidence type="ECO:0000313" key="3">
    <source>
        <dbReference type="Proteomes" id="UP000077519"/>
    </source>
</evidence>
<sequence length="283" mass="29845">MHRRQWVRRVATGLAGIAGARFAGRSFAHAAPGTGSADLPTPAVPLGELVRIVSLSHVNDPASTPIFSGDPEFVLETAATVAEDGYYLQNVRQGEHTGTHWGAPAHFQDGGLTADRLVPEDLFLPAVKIDIRDKAAADADYAVTVADLQEWETAHGRIPSGAAVVLWTGWESRWGTDAYVGADADGVTHQPGFSADAAQWLIDTGRLAARGALGTDTFGPDLGNDDTYPVSEKLYDQHRISLENLTNLGSLPTTGAYILVGGPINRAGSGSPATIFGLVPRLS</sequence>
<dbReference type="AlphaFoldDB" id="A0A177YFP4"/>
<feature type="chain" id="PRO_5008079733" evidence="1">
    <location>
        <begin position="31"/>
        <end position="283"/>
    </location>
</feature>
<dbReference type="InterPro" id="IPR007325">
    <property type="entry name" value="KFase/CYL"/>
</dbReference>
<gene>
    <name evidence="2" type="ORF">A3K89_02480</name>
</gene>
<comment type="caution">
    <text evidence="2">The sequence shown here is derived from an EMBL/GenBank/DDBJ whole genome shotgun (WGS) entry which is preliminary data.</text>
</comment>
<dbReference type="RefSeq" id="WP_068424297.1">
    <property type="nucleotide sequence ID" value="NZ_LVHI01000012.1"/>
</dbReference>
<dbReference type="EMBL" id="LVHI01000012">
    <property type="protein sequence ID" value="OAK54295.1"/>
    <property type="molecule type" value="Genomic_DNA"/>
</dbReference>
<accession>A0A177YFP4</accession>
<proteinExistence type="predicted"/>
<reference evidence="2 3" key="1">
    <citation type="submission" date="2016-03" db="EMBL/GenBank/DDBJ databases">
        <title>Genome sequence of Rhodococcus kyotonensis KB10.</title>
        <authorList>
            <person name="Jeong H."/>
            <person name="Hong C.E."/>
            <person name="Jo S.H."/>
            <person name="Park J.M."/>
        </authorList>
    </citation>
    <scope>NUCLEOTIDE SEQUENCE [LARGE SCALE GENOMIC DNA]</scope>
    <source>
        <strain evidence="2 3">KB10</strain>
    </source>
</reference>
<evidence type="ECO:0000256" key="1">
    <source>
        <dbReference type="SAM" id="SignalP"/>
    </source>
</evidence>
<feature type="signal peptide" evidence="1">
    <location>
        <begin position="1"/>
        <end position="30"/>
    </location>
</feature>
<dbReference type="PANTHER" id="PTHR31118">
    <property type="entry name" value="CYCLASE-LIKE PROTEIN 2"/>
    <property type="match status" value="1"/>
</dbReference>
<name>A0A177YFP4_9NOCA</name>
<dbReference type="Pfam" id="PF04199">
    <property type="entry name" value="Cyclase"/>
    <property type="match status" value="1"/>
</dbReference>
<dbReference type="InterPro" id="IPR037175">
    <property type="entry name" value="KFase_sf"/>
</dbReference>
<keyword evidence="1" id="KW-0732">Signal</keyword>
<dbReference type="PANTHER" id="PTHR31118:SF12">
    <property type="entry name" value="CYCLASE-LIKE PROTEIN 2"/>
    <property type="match status" value="1"/>
</dbReference>
<organism evidence="2 3">
    <name type="scientific">Rhodococcoides kyotonense</name>
    <dbReference type="NCBI Taxonomy" id="398843"/>
    <lineage>
        <taxon>Bacteria</taxon>
        <taxon>Bacillati</taxon>
        <taxon>Actinomycetota</taxon>
        <taxon>Actinomycetes</taxon>
        <taxon>Mycobacteriales</taxon>
        <taxon>Nocardiaceae</taxon>
        <taxon>Rhodococcoides</taxon>
    </lineage>
</organism>
<dbReference type="GO" id="GO:0004061">
    <property type="term" value="F:arylformamidase activity"/>
    <property type="evidence" value="ECO:0007669"/>
    <property type="project" value="InterPro"/>
</dbReference>
<dbReference type="GO" id="GO:0019441">
    <property type="term" value="P:L-tryptophan catabolic process to kynurenine"/>
    <property type="evidence" value="ECO:0007669"/>
    <property type="project" value="InterPro"/>
</dbReference>
<keyword evidence="3" id="KW-1185">Reference proteome</keyword>
<protein>
    <submittedName>
        <fullName evidence="2">Cyclase</fullName>
    </submittedName>
</protein>
<dbReference type="Proteomes" id="UP000077519">
    <property type="component" value="Unassembled WGS sequence"/>
</dbReference>
<evidence type="ECO:0000313" key="2">
    <source>
        <dbReference type="EMBL" id="OAK54295.1"/>
    </source>
</evidence>